<keyword evidence="1" id="KW-1133">Transmembrane helix</keyword>
<accession>A0ABN9SED6</accession>
<proteinExistence type="predicted"/>
<protein>
    <submittedName>
        <fullName evidence="2">Uncharacterized protein</fullName>
    </submittedName>
</protein>
<keyword evidence="1" id="KW-0472">Membrane</keyword>
<gene>
    <name evidence="2" type="ORF">PCOR1329_LOCUS29061</name>
</gene>
<evidence type="ECO:0000256" key="1">
    <source>
        <dbReference type="SAM" id="Phobius"/>
    </source>
</evidence>
<dbReference type="Proteomes" id="UP001189429">
    <property type="component" value="Unassembled WGS sequence"/>
</dbReference>
<sequence length="332" mass="35888">MSLWFPQQGLRGLRDSHRRRNNCTDMHFLRSAWISLCIILGEIPLTTLLNLTLSVYAVRRHCGVGDVHLNIIVCLTTLCVTLVFNFASESMVKSMLEAEAARGVEVAADGLLSRVCDAVVHLGEDLSITQPSPKLAALLLRSTQTGMQGVALPDLSTSQEQRDRLRSFLRRPTEGADSLNTSFKGPNATTVNVRLYHIRGRHLDSKIFHVVGVSEASETEVVAASSGGSRSPSGLGSQSVCPLRALALSVSARPPARACAVQLKEVTTVYFHPMESGYPIVASARSGLPAPGDSLLSWMPGSADEFIEMVQQVVSEWHIVALRTRAGSRGSC</sequence>
<comment type="caution">
    <text evidence="2">The sequence shown here is derived from an EMBL/GenBank/DDBJ whole genome shotgun (WGS) entry which is preliminary data.</text>
</comment>
<feature type="transmembrane region" description="Helical" evidence="1">
    <location>
        <begin position="28"/>
        <end position="47"/>
    </location>
</feature>
<name>A0ABN9SED6_9DINO</name>
<organism evidence="2 3">
    <name type="scientific">Prorocentrum cordatum</name>
    <dbReference type="NCBI Taxonomy" id="2364126"/>
    <lineage>
        <taxon>Eukaryota</taxon>
        <taxon>Sar</taxon>
        <taxon>Alveolata</taxon>
        <taxon>Dinophyceae</taxon>
        <taxon>Prorocentrales</taxon>
        <taxon>Prorocentraceae</taxon>
        <taxon>Prorocentrum</taxon>
    </lineage>
</organism>
<keyword evidence="1" id="KW-0812">Transmembrane</keyword>
<feature type="transmembrane region" description="Helical" evidence="1">
    <location>
        <begin position="67"/>
        <end position="87"/>
    </location>
</feature>
<evidence type="ECO:0000313" key="2">
    <source>
        <dbReference type="EMBL" id="CAK0830408.1"/>
    </source>
</evidence>
<evidence type="ECO:0000313" key="3">
    <source>
        <dbReference type="Proteomes" id="UP001189429"/>
    </source>
</evidence>
<dbReference type="EMBL" id="CAUYUJ010010868">
    <property type="protein sequence ID" value="CAK0830408.1"/>
    <property type="molecule type" value="Genomic_DNA"/>
</dbReference>
<keyword evidence="3" id="KW-1185">Reference proteome</keyword>
<reference evidence="2" key="1">
    <citation type="submission" date="2023-10" db="EMBL/GenBank/DDBJ databases">
        <authorList>
            <person name="Chen Y."/>
            <person name="Shah S."/>
            <person name="Dougan E. K."/>
            <person name="Thang M."/>
            <person name="Chan C."/>
        </authorList>
    </citation>
    <scope>NUCLEOTIDE SEQUENCE [LARGE SCALE GENOMIC DNA]</scope>
</reference>